<accession>A0A4P6K1S5</accession>
<sequence length="100" mass="10926">MQIRRPGLWIFFALMMLYSIFITGEGLSQIAADTAKAVASYPLLYVVASNVSTGQLLLPLCVGCLLADRLVRDRQLKTSELLSSLGCPLHARLLGKYLGL</sequence>
<proteinExistence type="predicted"/>
<evidence type="ECO:0000313" key="2">
    <source>
        <dbReference type="EMBL" id="QBD81426.1"/>
    </source>
</evidence>
<name>A0A4P6K1S5_KTERU</name>
<dbReference type="RefSeq" id="WP_129892487.1">
    <property type="nucleotide sequence ID" value="NZ_CP035758.1"/>
</dbReference>
<protein>
    <submittedName>
        <fullName evidence="2">Uncharacterized protein</fullName>
    </submittedName>
</protein>
<keyword evidence="1" id="KW-0812">Transmembrane</keyword>
<keyword evidence="1" id="KW-1133">Transmembrane helix</keyword>
<reference evidence="2 3" key="1">
    <citation type="submission" date="2019-01" db="EMBL/GenBank/DDBJ databases">
        <title>Ktedonosporobacter rubrisoli SCAWS-G2.</title>
        <authorList>
            <person name="Huang Y."/>
            <person name="Yan B."/>
        </authorList>
    </citation>
    <scope>NUCLEOTIDE SEQUENCE [LARGE SCALE GENOMIC DNA]</scope>
    <source>
        <strain evidence="2 3">SCAWS-G2</strain>
    </source>
</reference>
<evidence type="ECO:0000256" key="1">
    <source>
        <dbReference type="SAM" id="Phobius"/>
    </source>
</evidence>
<dbReference type="AlphaFoldDB" id="A0A4P6K1S5"/>
<evidence type="ECO:0000313" key="3">
    <source>
        <dbReference type="Proteomes" id="UP000290365"/>
    </source>
</evidence>
<feature type="transmembrane region" description="Helical" evidence="1">
    <location>
        <begin position="7"/>
        <end position="24"/>
    </location>
</feature>
<dbReference type="EMBL" id="CP035758">
    <property type="protein sequence ID" value="QBD81426.1"/>
    <property type="molecule type" value="Genomic_DNA"/>
</dbReference>
<dbReference type="KEGG" id="kbs:EPA93_37820"/>
<organism evidence="2 3">
    <name type="scientific">Ktedonosporobacter rubrisoli</name>
    <dbReference type="NCBI Taxonomy" id="2509675"/>
    <lineage>
        <taxon>Bacteria</taxon>
        <taxon>Bacillati</taxon>
        <taxon>Chloroflexota</taxon>
        <taxon>Ktedonobacteria</taxon>
        <taxon>Ktedonobacterales</taxon>
        <taxon>Ktedonosporobacteraceae</taxon>
        <taxon>Ktedonosporobacter</taxon>
    </lineage>
</organism>
<dbReference type="Proteomes" id="UP000290365">
    <property type="component" value="Chromosome"/>
</dbReference>
<gene>
    <name evidence="2" type="ORF">EPA93_37820</name>
</gene>
<keyword evidence="1" id="KW-0472">Membrane</keyword>
<feature type="transmembrane region" description="Helical" evidence="1">
    <location>
        <begin position="44"/>
        <end position="67"/>
    </location>
</feature>
<keyword evidence="3" id="KW-1185">Reference proteome</keyword>